<accession>A0ABV7GGN3</accession>
<dbReference type="Gene3D" id="1.10.760.10">
    <property type="entry name" value="Cytochrome c-like domain"/>
    <property type="match status" value="1"/>
</dbReference>
<dbReference type="InterPro" id="IPR036909">
    <property type="entry name" value="Cyt_c-like_dom_sf"/>
</dbReference>
<gene>
    <name evidence="2" type="ORF">ACFOE0_14670</name>
</gene>
<dbReference type="SUPFAM" id="SSF46626">
    <property type="entry name" value="Cytochrome c"/>
    <property type="match status" value="1"/>
</dbReference>
<organism evidence="2 3">
    <name type="scientific">Shewanella submarina</name>
    <dbReference type="NCBI Taxonomy" id="2016376"/>
    <lineage>
        <taxon>Bacteria</taxon>
        <taxon>Pseudomonadati</taxon>
        <taxon>Pseudomonadota</taxon>
        <taxon>Gammaproteobacteria</taxon>
        <taxon>Alteromonadales</taxon>
        <taxon>Shewanellaceae</taxon>
        <taxon>Shewanella</taxon>
    </lineage>
</organism>
<dbReference type="EMBL" id="JBHRTD010000017">
    <property type="protein sequence ID" value="MFC3139416.1"/>
    <property type="molecule type" value="Genomic_DNA"/>
</dbReference>
<evidence type="ECO:0000313" key="3">
    <source>
        <dbReference type="Proteomes" id="UP001595621"/>
    </source>
</evidence>
<evidence type="ECO:0000256" key="1">
    <source>
        <dbReference type="SAM" id="SignalP"/>
    </source>
</evidence>
<name>A0ABV7GGN3_9GAMM</name>
<protein>
    <submittedName>
        <fullName evidence="2">Cytochrome C</fullName>
    </submittedName>
</protein>
<keyword evidence="3" id="KW-1185">Reference proteome</keyword>
<reference evidence="3" key="1">
    <citation type="journal article" date="2019" name="Int. J. Syst. Evol. Microbiol.">
        <title>The Global Catalogue of Microorganisms (GCM) 10K type strain sequencing project: providing services to taxonomists for standard genome sequencing and annotation.</title>
        <authorList>
            <consortium name="The Broad Institute Genomics Platform"/>
            <consortium name="The Broad Institute Genome Sequencing Center for Infectious Disease"/>
            <person name="Wu L."/>
            <person name="Ma J."/>
        </authorList>
    </citation>
    <scope>NUCLEOTIDE SEQUENCE [LARGE SCALE GENOMIC DNA]</scope>
    <source>
        <strain evidence="3">KCTC 52277</strain>
    </source>
</reference>
<comment type="caution">
    <text evidence="2">The sequence shown here is derived from an EMBL/GenBank/DDBJ whole genome shotgun (WGS) entry which is preliminary data.</text>
</comment>
<keyword evidence="1" id="KW-0732">Signal</keyword>
<feature type="chain" id="PRO_5047066892" evidence="1">
    <location>
        <begin position="23"/>
        <end position="122"/>
    </location>
</feature>
<dbReference type="Proteomes" id="UP001595621">
    <property type="component" value="Unassembled WGS sequence"/>
</dbReference>
<proteinExistence type="predicted"/>
<dbReference type="RefSeq" id="WP_115137790.1">
    <property type="nucleotide sequence ID" value="NZ_JAKILF010000007.1"/>
</dbReference>
<sequence>MDKAAKWIFAGLALTLSGMAAAKEYPVDPKSGLIMAPGWEQVNYQCNACHTSSIIPQNPGNRKVWRETIQWMVDTQGLWDLSDTWDPVLDYLSTYYGEKEVDMSKFRRMPLPADQQPPLPQS</sequence>
<evidence type="ECO:0000313" key="2">
    <source>
        <dbReference type="EMBL" id="MFC3139416.1"/>
    </source>
</evidence>
<feature type="signal peptide" evidence="1">
    <location>
        <begin position="1"/>
        <end position="22"/>
    </location>
</feature>